<dbReference type="Proteomes" id="UP001186944">
    <property type="component" value="Unassembled WGS sequence"/>
</dbReference>
<organism evidence="5 6">
    <name type="scientific">Pinctada imbricata</name>
    <name type="common">Atlantic pearl-oyster</name>
    <name type="synonym">Pinctada martensii</name>
    <dbReference type="NCBI Taxonomy" id="66713"/>
    <lineage>
        <taxon>Eukaryota</taxon>
        <taxon>Metazoa</taxon>
        <taxon>Spiralia</taxon>
        <taxon>Lophotrochozoa</taxon>
        <taxon>Mollusca</taxon>
        <taxon>Bivalvia</taxon>
        <taxon>Autobranchia</taxon>
        <taxon>Pteriomorphia</taxon>
        <taxon>Pterioida</taxon>
        <taxon>Pterioidea</taxon>
        <taxon>Pteriidae</taxon>
        <taxon>Pinctada</taxon>
    </lineage>
</organism>
<dbReference type="InterPro" id="IPR001309">
    <property type="entry name" value="Pept_C14_p20"/>
</dbReference>
<evidence type="ECO:0008006" key="7">
    <source>
        <dbReference type="Google" id="ProtNLM"/>
    </source>
</evidence>
<dbReference type="PANTHER" id="PTHR10454:SF210">
    <property type="entry name" value="CASPASE-2"/>
    <property type="match status" value="1"/>
</dbReference>
<evidence type="ECO:0000313" key="6">
    <source>
        <dbReference type="Proteomes" id="UP001186944"/>
    </source>
</evidence>
<dbReference type="InterPro" id="IPR011600">
    <property type="entry name" value="Pept_C14_caspase"/>
</dbReference>
<evidence type="ECO:0000259" key="4">
    <source>
        <dbReference type="PROSITE" id="PS50208"/>
    </source>
</evidence>
<gene>
    <name evidence="5" type="ORF">FSP39_022330</name>
</gene>
<name>A0AA88YF80_PINIB</name>
<reference evidence="5" key="1">
    <citation type="submission" date="2019-08" db="EMBL/GenBank/DDBJ databases">
        <title>The improved chromosome-level genome for the pearl oyster Pinctada fucata martensii using PacBio sequencing and Hi-C.</title>
        <authorList>
            <person name="Zheng Z."/>
        </authorList>
    </citation>
    <scope>NUCLEOTIDE SEQUENCE</scope>
    <source>
        <strain evidence="5">ZZ-2019</strain>
        <tissue evidence="5">Adductor muscle</tissue>
    </source>
</reference>
<dbReference type="InterPro" id="IPR029030">
    <property type="entry name" value="Caspase-like_dom_sf"/>
</dbReference>
<feature type="domain" description="Caspase family p10" evidence="3">
    <location>
        <begin position="162"/>
        <end position="205"/>
    </location>
</feature>
<feature type="domain" description="Caspase family p20" evidence="4">
    <location>
        <begin position="1"/>
        <end position="140"/>
    </location>
</feature>
<proteinExistence type="inferred from homology"/>
<dbReference type="GO" id="GO:0006508">
    <property type="term" value="P:proteolysis"/>
    <property type="evidence" value="ECO:0007669"/>
    <property type="project" value="InterPro"/>
</dbReference>
<dbReference type="Pfam" id="PF00656">
    <property type="entry name" value="Peptidase_C14"/>
    <property type="match status" value="1"/>
</dbReference>
<keyword evidence="6" id="KW-1185">Reference proteome</keyword>
<dbReference type="EMBL" id="VSWD01000005">
    <property type="protein sequence ID" value="KAK3103838.1"/>
    <property type="molecule type" value="Genomic_DNA"/>
</dbReference>
<evidence type="ECO:0000313" key="5">
    <source>
        <dbReference type="EMBL" id="KAK3103838.1"/>
    </source>
</evidence>
<dbReference type="SMART" id="SM00115">
    <property type="entry name" value="CASc"/>
    <property type="match status" value="1"/>
</dbReference>
<dbReference type="GO" id="GO:0004197">
    <property type="term" value="F:cysteine-type endopeptidase activity"/>
    <property type="evidence" value="ECO:0007669"/>
    <property type="project" value="InterPro"/>
</dbReference>
<sequence>GFAVIINNYEFYNEMLIMGPSGPSMIRMNQKRLRREGSVADSEKLQNFLVEEGFIVKSFSNLTANEMLGVFFNVSRTDHTGLDSFFCFLASHGRREGSLLGSDCREIKIADLTTMVDSSNCLSLSRKPKCFFIQGCKGEHGNIKGKGLLSFRSNIERHIDDSTRHIPNTCDFLLCYSMSQGCTKYHTSQRGSLLFQFLIKCIQKFKQRQVSN</sequence>
<comment type="similarity">
    <text evidence="1 2">Belongs to the peptidase C14A family.</text>
</comment>
<dbReference type="AlphaFoldDB" id="A0AA88YF80"/>
<dbReference type="InterPro" id="IPR002138">
    <property type="entry name" value="Pept_C14_p10"/>
</dbReference>
<dbReference type="InterPro" id="IPR015917">
    <property type="entry name" value="Pept_C14A"/>
</dbReference>
<protein>
    <recommendedName>
        <fullName evidence="7">Caspase family p20 domain-containing protein</fullName>
    </recommendedName>
</protein>
<dbReference type="Gene3D" id="3.40.50.1460">
    <property type="match status" value="1"/>
</dbReference>
<comment type="caution">
    <text evidence="5">The sequence shown here is derived from an EMBL/GenBank/DDBJ whole genome shotgun (WGS) entry which is preliminary data.</text>
</comment>
<dbReference type="PANTHER" id="PTHR10454">
    <property type="entry name" value="CASPASE"/>
    <property type="match status" value="1"/>
</dbReference>
<dbReference type="InterPro" id="IPR002398">
    <property type="entry name" value="Pept_C14"/>
</dbReference>
<evidence type="ECO:0000256" key="2">
    <source>
        <dbReference type="RuleBase" id="RU003971"/>
    </source>
</evidence>
<dbReference type="PRINTS" id="PR00376">
    <property type="entry name" value="IL1BCENZYME"/>
</dbReference>
<accession>A0AA88YF80</accession>
<dbReference type="PROSITE" id="PS50207">
    <property type="entry name" value="CASPASE_P10"/>
    <property type="match status" value="1"/>
</dbReference>
<feature type="non-terminal residue" evidence="5">
    <location>
        <position position="1"/>
    </location>
</feature>
<evidence type="ECO:0000256" key="1">
    <source>
        <dbReference type="ARBA" id="ARBA00010134"/>
    </source>
</evidence>
<dbReference type="SUPFAM" id="SSF52129">
    <property type="entry name" value="Caspase-like"/>
    <property type="match status" value="1"/>
</dbReference>
<evidence type="ECO:0000259" key="3">
    <source>
        <dbReference type="PROSITE" id="PS50207"/>
    </source>
</evidence>
<dbReference type="PROSITE" id="PS50208">
    <property type="entry name" value="CASPASE_P20"/>
    <property type="match status" value="1"/>
</dbReference>